<evidence type="ECO:0000256" key="5">
    <source>
        <dbReference type="ARBA" id="ARBA00023242"/>
    </source>
</evidence>
<dbReference type="CDD" id="cd00073">
    <property type="entry name" value="H15"/>
    <property type="match status" value="1"/>
</dbReference>
<dbReference type="Gene3D" id="1.10.10.10">
    <property type="entry name" value="Winged helix-like DNA-binding domain superfamily/Winged helix DNA-binding domain"/>
    <property type="match status" value="1"/>
</dbReference>
<dbReference type="Pfam" id="PF00538">
    <property type="entry name" value="Linker_histone"/>
    <property type="match status" value="1"/>
</dbReference>
<feature type="region of interest" description="Disordered" evidence="7">
    <location>
        <begin position="1"/>
        <end position="42"/>
    </location>
</feature>
<feature type="compositionally biased region" description="Basic residues" evidence="7">
    <location>
        <begin position="21"/>
        <end position="33"/>
    </location>
</feature>
<reference evidence="9" key="2">
    <citation type="submission" date="2023-06" db="EMBL/GenBank/DDBJ databases">
        <authorList>
            <person name="Ma L."/>
            <person name="Liu K.-W."/>
            <person name="Li Z."/>
            <person name="Hsiao Y.-Y."/>
            <person name="Qi Y."/>
            <person name="Fu T."/>
            <person name="Tang G."/>
            <person name="Zhang D."/>
            <person name="Sun W.-H."/>
            <person name="Liu D.-K."/>
            <person name="Li Y."/>
            <person name="Chen G.-Z."/>
            <person name="Liu X.-D."/>
            <person name="Liao X.-Y."/>
            <person name="Jiang Y.-T."/>
            <person name="Yu X."/>
            <person name="Hao Y."/>
            <person name="Huang J."/>
            <person name="Zhao X.-W."/>
            <person name="Ke S."/>
            <person name="Chen Y.-Y."/>
            <person name="Wu W.-L."/>
            <person name="Hsu J.-L."/>
            <person name="Lin Y.-F."/>
            <person name="Huang M.-D."/>
            <person name="Li C.-Y."/>
            <person name="Huang L."/>
            <person name="Wang Z.-W."/>
            <person name="Zhao X."/>
            <person name="Zhong W.-Y."/>
            <person name="Peng D.-H."/>
            <person name="Ahmad S."/>
            <person name="Lan S."/>
            <person name="Zhang J.-S."/>
            <person name="Tsai W.-C."/>
            <person name="Van De Peer Y."/>
            <person name="Liu Z.-J."/>
        </authorList>
    </citation>
    <scope>NUCLEOTIDE SEQUENCE</scope>
    <source>
        <strain evidence="9">CP</strain>
        <tissue evidence="9">Leaves</tissue>
    </source>
</reference>
<protein>
    <recommendedName>
        <fullName evidence="8">H15 domain-containing protein</fullName>
    </recommendedName>
</protein>
<dbReference type="GO" id="GO:0030527">
    <property type="term" value="F:structural constituent of chromatin"/>
    <property type="evidence" value="ECO:0007669"/>
    <property type="project" value="InterPro"/>
</dbReference>
<dbReference type="InterPro" id="IPR036390">
    <property type="entry name" value="WH_DNA-bd_sf"/>
</dbReference>
<keyword evidence="4 6" id="KW-0238">DNA-binding</keyword>
<dbReference type="PANTHER" id="PTHR11467:SF36">
    <property type="entry name" value="HISTONE 24-RELATED"/>
    <property type="match status" value="1"/>
</dbReference>
<dbReference type="SMART" id="SM00526">
    <property type="entry name" value="H15"/>
    <property type="match status" value="1"/>
</dbReference>
<comment type="similarity">
    <text evidence="6">Belongs to the histone H1/H5 family.</text>
</comment>
<dbReference type="InterPro" id="IPR005819">
    <property type="entry name" value="H1/H5"/>
</dbReference>
<dbReference type="InterPro" id="IPR005818">
    <property type="entry name" value="Histone_H1/H5_H15"/>
</dbReference>
<feature type="compositionally biased region" description="Basic residues" evidence="7">
    <location>
        <begin position="177"/>
        <end position="193"/>
    </location>
</feature>
<dbReference type="Proteomes" id="UP001180020">
    <property type="component" value="Unassembled WGS sequence"/>
</dbReference>
<name>A0AAV9F5I8_ACOCL</name>
<dbReference type="SUPFAM" id="SSF46785">
    <property type="entry name" value="Winged helix' DNA-binding domain"/>
    <property type="match status" value="1"/>
</dbReference>
<dbReference type="GO" id="GO:0031492">
    <property type="term" value="F:nucleosomal DNA binding"/>
    <property type="evidence" value="ECO:0007669"/>
    <property type="project" value="TreeGrafter"/>
</dbReference>
<dbReference type="GO" id="GO:0003690">
    <property type="term" value="F:double-stranded DNA binding"/>
    <property type="evidence" value="ECO:0007669"/>
    <property type="project" value="TreeGrafter"/>
</dbReference>
<dbReference type="GO" id="GO:0000786">
    <property type="term" value="C:nucleosome"/>
    <property type="evidence" value="ECO:0007669"/>
    <property type="project" value="InterPro"/>
</dbReference>
<comment type="caution">
    <text evidence="9">The sequence shown here is derived from an EMBL/GenBank/DDBJ whole genome shotgun (WGS) entry which is preliminary data.</text>
</comment>
<keyword evidence="3 6" id="KW-0158">Chromosome</keyword>
<accession>A0AAV9F5I8</accession>
<sequence length="193" mass="20734">MSSTVEATMEAVPPPQAAVEKKKKVATKAKKPAATKAAAAAQSHPPYFQMIKEALLALHEKSGSSPYAIAKHMEENHKGALPENYKKMLGLQLKNFTAKGKLVKVKASFKLSEAGKKESKSSEKKVVKKKKIAEVSTKPKKASEVKKPMKKKAVGGDAAAAKKKKRVVKKATPVKAKQPKSIKSPAKKARKAA</sequence>
<evidence type="ECO:0000256" key="2">
    <source>
        <dbReference type="ARBA" id="ARBA00004286"/>
    </source>
</evidence>
<dbReference type="AlphaFoldDB" id="A0AAV9F5I8"/>
<feature type="region of interest" description="Disordered" evidence="7">
    <location>
        <begin position="113"/>
        <end position="193"/>
    </location>
</feature>
<dbReference type="EMBL" id="JAUJYO010000003">
    <property type="protein sequence ID" value="KAK1321178.1"/>
    <property type="molecule type" value="Genomic_DNA"/>
</dbReference>
<evidence type="ECO:0000256" key="6">
    <source>
        <dbReference type="RuleBase" id="RU003894"/>
    </source>
</evidence>
<evidence type="ECO:0000313" key="9">
    <source>
        <dbReference type="EMBL" id="KAK1321178.1"/>
    </source>
</evidence>
<proteinExistence type="inferred from homology"/>
<dbReference type="PANTHER" id="PTHR11467">
    <property type="entry name" value="HISTONE H1"/>
    <property type="match status" value="1"/>
</dbReference>
<dbReference type="InterPro" id="IPR036388">
    <property type="entry name" value="WH-like_DNA-bd_sf"/>
</dbReference>
<evidence type="ECO:0000313" key="10">
    <source>
        <dbReference type="Proteomes" id="UP001180020"/>
    </source>
</evidence>
<evidence type="ECO:0000256" key="4">
    <source>
        <dbReference type="ARBA" id="ARBA00023125"/>
    </source>
</evidence>
<keyword evidence="10" id="KW-1185">Reference proteome</keyword>
<comment type="subcellular location">
    <subcellularLocation>
        <location evidence="2">Chromosome</location>
    </subcellularLocation>
    <subcellularLocation>
        <location evidence="1 6">Nucleus</location>
    </subcellularLocation>
</comment>
<dbReference type="GO" id="GO:0030261">
    <property type="term" value="P:chromosome condensation"/>
    <property type="evidence" value="ECO:0007669"/>
    <property type="project" value="TreeGrafter"/>
</dbReference>
<dbReference type="PROSITE" id="PS51504">
    <property type="entry name" value="H15"/>
    <property type="match status" value="1"/>
</dbReference>
<reference evidence="9" key="1">
    <citation type="journal article" date="2023" name="Nat. Commun.">
        <title>Diploid and tetraploid genomes of Acorus and the evolution of monocots.</title>
        <authorList>
            <person name="Ma L."/>
            <person name="Liu K.W."/>
            <person name="Li Z."/>
            <person name="Hsiao Y.Y."/>
            <person name="Qi Y."/>
            <person name="Fu T."/>
            <person name="Tang G.D."/>
            <person name="Zhang D."/>
            <person name="Sun W.H."/>
            <person name="Liu D.K."/>
            <person name="Li Y."/>
            <person name="Chen G.Z."/>
            <person name="Liu X.D."/>
            <person name="Liao X.Y."/>
            <person name="Jiang Y.T."/>
            <person name="Yu X."/>
            <person name="Hao Y."/>
            <person name="Huang J."/>
            <person name="Zhao X.W."/>
            <person name="Ke S."/>
            <person name="Chen Y.Y."/>
            <person name="Wu W.L."/>
            <person name="Hsu J.L."/>
            <person name="Lin Y.F."/>
            <person name="Huang M.D."/>
            <person name="Li C.Y."/>
            <person name="Huang L."/>
            <person name="Wang Z.W."/>
            <person name="Zhao X."/>
            <person name="Zhong W.Y."/>
            <person name="Peng D.H."/>
            <person name="Ahmad S."/>
            <person name="Lan S."/>
            <person name="Zhang J.S."/>
            <person name="Tsai W.C."/>
            <person name="Van de Peer Y."/>
            <person name="Liu Z.J."/>
        </authorList>
    </citation>
    <scope>NUCLEOTIDE SEQUENCE</scope>
    <source>
        <strain evidence="9">CP</strain>
    </source>
</reference>
<evidence type="ECO:0000256" key="7">
    <source>
        <dbReference type="SAM" id="MobiDB-lite"/>
    </source>
</evidence>
<organism evidence="9 10">
    <name type="scientific">Acorus calamus</name>
    <name type="common">Sweet flag</name>
    <dbReference type="NCBI Taxonomy" id="4465"/>
    <lineage>
        <taxon>Eukaryota</taxon>
        <taxon>Viridiplantae</taxon>
        <taxon>Streptophyta</taxon>
        <taxon>Embryophyta</taxon>
        <taxon>Tracheophyta</taxon>
        <taxon>Spermatophyta</taxon>
        <taxon>Magnoliopsida</taxon>
        <taxon>Liliopsida</taxon>
        <taxon>Acoraceae</taxon>
        <taxon>Acorus</taxon>
    </lineage>
</organism>
<dbReference type="GO" id="GO:0006334">
    <property type="term" value="P:nucleosome assembly"/>
    <property type="evidence" value="ECO:0007669"/>
    <property type="project" value="InterPro"/>
</dbReference>
<dbReference type="GO" id="GO:0045910">
    <property type="term" value="P:negative regulation of DNA recombination"/>
    <property type="evidence" value="ECO:0007669"/>
    <property type="project" value="TreeGrafter"/>
</dbReference>
<evidence type="ECO:0000256" key="1">
    <source>
        <dbReference type="ARBA" id="ARBA00004123"/>
    </source>
</evidence>
<gene>
    <name evidence="9" type="ORF">QJS10_CPA03g02141</name>
</gene>
<feature type="compositionally biased region" description="Basic and acidic residues" evidence="7">
    <location>
        <begin position="113"/>
        <end position="125"/>
    </location>
</feature>
<feature type="domain" description="H15" evidence="8">
    <location>
        <begin position="43"/>
        <end position="113"/>
    </location>
</feature>
<dbReference type="GO" id="GO:0005634">
    <property type="term" value="C:nucleus"/>
    <property type="evidence" value="ECO:0007669"/>
    <property type="project" value="UniProtKB-SubCell"/>
</dbReference>
<keyword evidence="5 6" id="KW-0539">Nucleus</keyword>
<dbReference type="PRINTS" id="PR00624">
    <property type="entry name" value="HISTONEH5"/>
</dbReference>
<evidence type="ECO:0000259" key="8">
    <source>
        <dbReference type="PROSITE" id="PS51504"/>
    </source>
</evidence>
<evidence type="ECO:0000256" key="3">
    <source>
        <dbReference type="ARBA" id="ARBA00022454"/>
    </source>
</evidence>